<dbReference type="GO" id="GO:0008832">
    <property type="term" value="F:dGTPase activity"/>
    <property type="evidence" value="ECO:0007669"/>
    <property type="project" value="TreeGrafter"/>
</dbReference>
<dbReference type="InterPro" id="IPR006261">
    <property type="entry name" value="dGTPase"/>
</dbReference>
<keyword evidence="5" id="KW-1185">Reference proteome</keyword>
<accession>A0A0U1DDR6</accession>
<dbReference type="InterPro" id="IPR003607">
    <property type="entry name" value="HD/PDEase_dom"/>
</dbReference>
<dbReference type="PANTHER" id="PTHR11373">
    <property type="entry name" value="DEOXYNUCLEOSIDE TRIPHOSPHATE TRIPHOSPHOHYDROLASE"/>
    <property type="match status" value="1"/>
</dbReference>
<dbReference type="CDD" id="cd00077">
    <property type="entry name" value="HDc"/>
    <property type="match status" value="1"/>
</dbReference>
<dbReference type="PANTHER" id="PTHR11373:SF32">
    <property type="entry name" value="DEOXYGUANOSINETRIPHOSPHATE TRIPHOSPHOHYDROLASE"/>
    <property type="match status" value="1"/>
</dbReference>
<comment type="similarity">
    <text evidence="2">Belongs to the dGTPase family. Type 2 subfamily.</text>
</comment>
<evidence type="ECO:0000256" key="1">
    <source>
        <dbReference type="ARBA" id="ARBA00022801"/>
    </source>
</evidence>
<dbReference type="InterPro" id="IPR026875">
    <property type="entry name" value="PHydrolase_assoc_dom"/>
</dbReference>
<dbReference type="NCBIfam" id="NF002829">
    <property type="entry name" value="PRK03007.1"/>
    <property type="match status" value="1"/>
</dbReference>
<protein>
    <recommendedName>
        <fullName evidence="2">Deoxyguanosinetriphosphate triphosphohydrolase-like protein</fullName>
    </recommendedName>
</protein>
<dbReference type="GO" id="GO:0006203">
    <property type="term" value="P:dGTP catabolic process"/>
    <property type="evidence" value="ECO:0007669"/>
    <property type="project" value="TreeGrafter"/>
</dbReference>
<evidence type="ECO:0000313" key="4">
    <source>
        <dbReference type="EMBL" id="CQD11561.1"/>
    </source>
</evidence>
<dbReference type="AlphaFoldDB" id="A0A0U1DDR6"/>
<gene>
    <name evidence="4" type="primary">dgt</name>
    <name evidence="4" type="ORF">BN000_02420</name>
</gene>
<dbReference type="Gene3D" id="1.10.3210.10">
    <property type="entry name" value="Hypothetical protein af1432"/>
    <property type="match status" value="1"/>
</dbReference>
<feature type="domain" description="HD" evidence="3">
    <location>
        <begin position="98"/>
        <end position="248"/>
    </location>
</feature>
<proteinExistence type="inferred from homology"/>
<dbReference type="SMART" id="SM00471">
    <property type="entry name" value="HDc"/>
    <property type="match status" value="1"/>
</dbReference>
<dbReference type="Pfam" id="PF13286">
    <property type="entry name" value="HD_assoc"/>
    <property type="match status" value="1"/>
</dbReference>
<keyword evidence="1 2" id="KW-0378">Hydrolase</keyword>
<dbReference type="SUPFAM" id="SSF109604">
    <property type="entry name" value="HD-domain/PDEase-like"/>
    <property type="match status" value="1"/>
</dbReference>
<evidence type="ECO:0000313" key="5">
    <source>
        <dbReference type="Proteomes" id="UP000199601"/>
    </source>
</evidence>
<name>A0A0U1DDR6_9MYCO</name>
<reference evidence="5" key="1">
    <citation type="submission" date="2015-03" db="EMBL/GenBank/DDBJ databases">
        <authorList>
            <person name="Urmite Genomes"/>
        </authorList>
    </citation>
    <scope>NUCLEOTIDE SEQUENCE [LARGE SCALE GENOMIC DNA]</scope>
    <source>
        <strain evidence="5">CSUR P1344</strain>
    </source>
</reference>
<dbReference type="InterPro" id="IPR006674">
    <property type="entry name" value="HD_domain"/>
</dbReference>
<dbReference type="EMBL" id="CTEC01000001">
    <property type="protein sequence ID" value="CQD11561.1"/>
    <property type="molecule type" value="Genomic_DNA"/>
</dbReference>
<dbReference type="HAMAP" id="MF_01212">
    <property type="entry name" value="dGTPase_type2"/>
    <property type="match status" value="1"/>
</dbReference>
<dbReference type="InterPro" id="IPR050135">
    <property type="entry name" value="dGTPase-like"/>
</dbReference>
<dbReference type="NCBIfam" id="TIGR01353">
    <property type="entry name" value="dGTP_triPase"/>
    <property type="match status" value="1"/>
</dbReference>
<dbReference type="Proteomes" id="UP000199601">
    <property type="component" value="Unassembled WGS sequence"/>
</dbReference>
<dbReference type="PROSITE" id="PS51831">
    <property type="entry name" value="HD"/>
    <property type="match status" value="1"/>
</dbReference>
<evidence type="ECO:0000256" key="2">
    <source>
        <dbReference type="HAMAP-Rule" id="MF_01212"/>
    </source>
</evidence>
<dbReference type="InterPro" id="IPR023023">
    <property type="entry name" value="dNTPase_2"/>
</dbReference>
<dbReference type="Pfam" id="PF01966">
    <property type="entry name" value="HD"/>
    <property type="match status" value="1"/>
</dbReference>
<evidence type="ECO:0000259" key="3">
    <source>
        <dbReference type="PROSITE" id="PS51831"/>
    </source>
</evidence>
<organism evidence="4 5">
    <name type="scientific">Mycobacterium europaeum</name>
    <dbReference type="NCBI Taxonomy" id="761804"/>
    <lineage>
        <taxon>Bacteria</taxon>
        <taxon>Bacillati</taxon>
        <taxon>Actinomycetota</taxon>
        <taxon>Actinomycetes</taxon>
        <taxon>Mycobacteriales</taxon>
        <taxon>Mycobacteriaceae</taxon>
        <taxon>Mycobacterium</taxon>
        <taxon>Mycobacterium simiae complex</taxon>
    </lineage>
</organism>
<sequence>MRANSRAPGRYHVRRSLADCAAVIEKVNTIRQDPYDDFDRQRRVREAPKTAGLPGTEGQHRTDFARDRARVLHSAALRRLADKTQVVGPREGDTPRTRLTHSLEVAQIGRGMAVGLGCDLDLVELAGLAHDIGPPPYGHNGERALDEVAAGHGGFEGNAQNFRILTSLEPKVLDEQGNSAGLNLTRASLDAVTKYPWYRGKGRGKEKRKFGFYDEDREPADWVRARAPEGRMCLEAQVMDWADDIAYSVHDVEDGVVSQRIDLRVLADEHEAAALAKLGESEFFRVSADDFMAAAGRLSALPVVAAVGKYDATLSASVALKRLTSELVGRFASAAIATTRAAAGPGPLVRYRADLLVPDLVRAEVALLKILALQFIMSDPRHLDAQALQRERIHRVAQWLHAGAPHTLDPVFAAAFTAAADDRARLRVIVDQIASYTEGRLERIDARQATG</sequence>